<dbReference type="GO" id="GO:0016779">
    <property type="term" value="F:nucleotidyltransferase activity"/>
    <property type="evidence" value="ECO:0007669"/>
    <property type="project" value="UniProtKB-KW"/>
</dbReference>
<dbReference type="InterPro" id="IPR029044">
    <property type="entry name" value="Nucleotide-diphossugar_trans"/>
</dbReference>
<protein>
    <submittedName>
        <fullName evidence="3">Mannose-1-phosphate guanylyltransferase</fullName>
    </submittedName>
</protein>
<dbReference type="InterPro" id="IPR049577">
    <property type="entry name" value="GMPP_N"/>
</dbReference>
<dbReference type="InterPro" id="IPR054566">
    <property type="entry name" value="ManC/GMP-like_b-helix"/>
</dbReference>
<evidence type="ECO:0000259" key="1">
    <source>
        <dbReference type="Pfam" id="PF00483"/>
    </source>
</evidence>
<dbReference type="PANTHER" id="PTHR46390:SF1">
    <property type="entry name" value="MANNOSE-1-PHOSPHATE GUANYLYLTRANSFERASE"/>
    <property type="match status" value="1"/>
</dbReference>
<feature type="domain" description="Nucleotidyl transferase" evidence="1">
    <location>
        <begin position="17"/>
        <end position="289"/>
    </location>
</feature>
<dbReference type="SUPFAM" id="SSF53448">
    <property type="entry name" value="Nucleotide-diphospho-sugar transferases"/>
    <property type="match status" value="1"/>
</dbReference>
<dbReference type="CDD" id="cd02509">
    <property type="entry name" value="GDP-M1P_Guanylyltransferase"/>
    <property type="match status" value="1"/>
</dbReference>
<dbReference type="Gene3D" id="3.90.550.10">
    <property type="entry name" value="Spore Coat Polysaccharide Biosynthesis Protein SpsA, Chain A"/>
    <property type="match status" value="1"/>
</dbReference>
<proteinExistence type="predicted"/>
<reference evidence="4" key="1">
    <citation type="journal article" date="2019" name="Int. J. Syst. Evol. Microbiol.">
        <title>The Global Catalogue of Microorganisms (GCM) 10K type strain sequencing project: providing services to taxonomists for standard genome sequencing and annotation.</title>
        <authorList>
            <consortium name="The Broad Institute Genomics Platform"/>
            <consortium name="The Broad Institute Genome Sequencing Center for Infectious Disease"/>
            <person name="Wu L."/>
            <person name="Ma J."/>
        </authorList>
    </citation>
    <scope>NUCLEOTIDE SEQUENCE [LARGE SCALE GENOMIC DNA]</scope>
    <source>
        <strain evidence="4">NBRC 106593</strain>
    </source>
</reference>
<dbReference type="EMBL" id="JBHSWJ010000002">
    <property type="protein sequence ID" value="MFC6714827.1"/>
    <property type="molecule type" value="Genomic_DNA"/>
</dbReference>
<keyword evidence="4" id="KW-1185">Reference proteome</keyword>
<keyword evidence="3" id="KW-0548">Nucleotidyltransferase</keyword>
<comment type="caution">
    <text evidence="3">The sequence shown here is derived from an EMBL/GenBank/DDBJ whole genome shotgun (WGS) entry which is preliminary data.</text>
</comment>
<dbReference type="SUPFAM" id="SSF159283">
    <property type="entry name" value="Guanosine diphospho-D-mannose pyrophosphorylase/mannose-6-phosphate isomerase linker domain"/>
    <property type="match status" value="1"/>
</dbReference>
<evidence type="ECO:0000313" key="4">
    <source>
        <dbReference type="Proteomes" id="UP001596356"/>
    </source>
</evidence>
<organism evidence="3 4">
    <name type="scientific">Branchiibius cervicis</name>
    <dbReference type="NCBI Taxonomy" id="908252"/>
    <lineage>
        <taxon>Bacteria</taxon>
        <taxon>Bacillati</taxon>
        <taxon>Actinomycetota</taxon>
        <taxon>Actinomycetes</taxon>
        <taxon>Micrococcales</taxon>
        <taxon>Dermacoccaceae</taxon>
        <taxon>Branchiibius</taxon>
    </lineage>
</organism>
<gene>
    <name evidence="3" type="ORF">ACFQBT_13805</name>
</gene>
<evidence type="ECO:0000313" key="3">
    <source>
        <dbReference type="EMBL" id="MFC6714827.1"/>
    </source>
</evidence>
<dbReference type="PANTHER" id="PTHR46390">
    <property type="entry name" value="MANNOSE-1-PHOSPHATE GUANYLYLTRANSFERASE"/>
    <property type="match status" value="1"/>
</dbReference>
<name>A0ABW2AUN6_9MICO</name>
<dbReference type="Proteomes" id="UP001596356">
    <property type="component" value="Unassembled WGS sequence"/>
</dbReference>
<evidence type="ECO:0000259" key="2">
    <source>
        <dbReference type="Pfam" id="PF22640"/>
    </source>
</evidence>
<dbReference type="Pfam" id="PF22640">
    <property type="entry name" value="ManC_GMP_beta-helix"/>
    <property type="match status" value="1"/>
</dbReference>
<keyword evidence="3" id="KW-0808">Transferase</keyword>
<accession>A0ABW2AUN6</accession>
<dbReference type="InterPro" id="IPR005835">
    <property type="entry name" value="NTP_transferase_dom"/>
</dbReference>
<dbReference type="RefSeq" id="WP_377823496.1">
    <property type="nucleotide sequence ID" value="NZ_JBHSWJ010000002.1"/>
</dbReference>
<feature type="domain" description="MannoseP isomerase/GMP-like beta-helix" evidence="2">
    <location>
        <begin position="311"/>
        <end position="362"/>
    </location>
</feature>
<sequence>MNPLGYGWPREHRRILGVIPAGGSGTRLWPLSREASPKFLHDLTGSGRSMLQSTFDRLGPLCDDRFLVVTGWQHVDAVREQLPELGEDDVLVEPSRRESMPAIGLAAAILEARHPGAIIGSFAADQVIIDENAFRACVTEAVAVARTGKLVTIGIEPTHAATQFGYIETGDPLDVDGAPRAHGVTAFVEKPDPLTAEEYFRSGRFRWNAGMFVVQAATLMSMLEHYQPLMAKYLRQIAEKPIRINELWPRLTKLAIDNAIAEPAAVDGRVAVIPGDFSWDDVGDFASLAGLLADNADAPGVKVLGRRELVVMQDATGVVAPRSGRTVVAMGVDDIVVVDTDDAVLVTSRARAQDVKKIVEQLVETGRANLT</sequence>
<dbReference type="InterPro" id="IPR051161">
    <property type="entry name" value="Mannose-6P_isomerase_type2"/>
</dbReference>
<dbReference type="Pfam" id="PF00483">
    <property type="entry name" value="NTP_transferase"/>
    <property type="match status" value="1"/>
</dbReference>